<dbReference type="PANTHER" id="PTHR43078">
    <property type="entry name" value="UDP-GLUCURONIC ACID DECARBOXYLASE-RELATED"/>
    <property type="match status" value="1"/>
</dbReference>
<comment type="caution">
    <text evidence="5">The sequence shown here is derived from an EMBL/GenBank/DDBJ whole genome shotgun (WGS) entry which is preliminary data.</text>
</comment>
<dbReference type="Gene3D" id="3.40.50.720">
    <property type="entry name" value="NAD(P)-binding Rossmann-like Domain"/>
    <property type="match status" value="1"/>
</dbReference>
<accession>A0ABQ7AX26</accession>
<dbReference type="InterPro" id="IPR044516">
    <property type="entry name" value="UXS-like"/>
</dbReference>
<dbReference type="Proteomes" id="UP000266723">
    <property type="component" value="Unassembled WGS sequence"/>
</dbReference>
<dbReference type="PANTHER" id="PTHR43078:SF6">
    <property type="entry name" value="UDP-GLUCURONIC ACID DECARBOXYLASE 1"/>
    <property type="match status" value="1"/>
</dbReference>
<evidence type="ECO:0000256" key="2">
    <source>
        <dbReference type="ARBA" id="ARBA00023027"/>
    </source>
</evidence>
<feature type="region of interest" description="Disordered" evidence="4">
    <location>
        <begin position="25"/>
        <end position="45"/>
    </location>
</feature>
<evidence type="ECO:0000256" key="1">
    <source>
        <dbReference type="ARBA" id="ARBA00001911"/>
    </source>
</evidence>
<organism evidence="5 6">
    <name type="scientific">Brassica cretica</name>
    <name type="common">Mustard</name>
    <dbReference type="NCBI Taxonomy" id="69181"/>
    <lineage>
        <taxon>Eukaryota</taxon>
        <taxon>Viridiplantae</taxon>
        <taxon>Streptophyta</taxon>
        <taxon>Embryophyta</taxon>
        <taxon>Tracheophyta</taxon>
        <taxon>Spermatophyta</taxon>
        <taxon>Magnoliopsida</taxon>
        <taxon>eudicotyledons</taxon>
        <taxon>Gunneridae</taxon>
        <taxon>Pentapetalae</taxon>
        <taxon>rosids</taxon>
        <taxon>malvids</taxon>
        <taxon>Brassicales</taxon>
        <taxon>Brassicaceae</taxon>
        <taxon>Brassiceae</taxon>
        <taxon>Brassica</taxon>
    </lineage>
</organism>
<evidence type="ECO:0000256" key="4">
    <source>
        <dbReference type="SAM" id="MobiDB-lite"/>
    </source>
</evidence>
<keyword evidence="6" id="KW-1185">Reference proteome</keyword>
<protein>
    <submittedName>
        <fullName evidence="5">Uncharacterized protein</fullName>
    </submittedName>
</protein>
<name>A0ABQ7AX26_BRACR</name>
<keyword evidence="2" id="KW-0520">NAD</keyword>
<comment type="cofactor">
    <cofactor evidence="1">
        <name>NAD(+)</name>
        <dbReference type="ChEBI" id="CHEBI:57540"/>
    </cofactor>
</comment>
<sequence length="130" mass="15348">MYDTCVLVGASKSLESWRRNRQLRRNFHRTDHRRPPSPPSLNRLPAPPSYIATNLKKFLIFSLEIITSVRSCYDEEGKRTAETLAMEYVEVRIARIFNTYGPKMCIDDWSCCQKLCWRRLVNNIVHEWAL</sequence>
<evidence type="ECO:0000313" key="5">
    <source>
        <dbReference type="EMBL" id="KAF3518720.1"/>
    </source>
</evidence>
<evidence type="ECO:0000256" key="3">
    <source>
        <dbReference type="ARBA" id="ARBA00023239"/>
    </source>
</evidence>
<proteinExistence type="predicted"/>
<evidence type="ECO:0000313" key="6">
    <source>
        <dbReference type="Proteomes" id="UP000266723"/>
    </source>
</evidence>
<gene>
    <name evidence="5" type="ORF">DY000_02061927</name>
</gene>
<reference evidence="5 6" key="1">
    <citation type="journal article" date="2020" name="BMC Genomics">
        <title>Intraspecific diversification of the crop wild relative Brassica cretica Lam. using demographic model selection.</title>
        <authorList>
            <person name="Kioukis A."/>
            <person name="Michalopoulou V.A."/>
            <person name="Briers L."/>
            <person name="Pirintsos S."/>
            <person name="Studholme D.J."/>
            <person name="Pavlidis P."/>
            <person name="Sarris P.F."/>
        </authorList>
    </citation>
    <scope>NUCLEOTIDE SEQUENCE [LARGE SCALE GENOMIC DNA]</scope>
    <source>
        <strain evidence="6">cv. PFS-1207/04</strain>
    </source>
</reference>
<dbReference type="EMBL" id="QGKV02001556">
    <property type="protein sequence ID" value="KAF3518720.1"/>
    <property type="molecule type" value="Genomic_DNA"/>
</dbReference>
<keyword evidence="3" id="KW-0456">Lyase</keyword>